<dbReference type="RefSeq" id="WP_091640298.1">
    <property type="nucleotide sequence ID" value="NZ_FOEG01000001.1"/>
</dbReference>
<name>A0A1H8R2X8_9GAMM</name>
<dbReference type="AlphaFoldDB" id="A0A1H8R2X8"/>
<dbReference type="SUPFAM" id="SSF55729">
    <property type="entry name" value="Acyl-CoA N-acyltransferases (Nat)"/>
    <property type="match status" value="1"/>
</dbReference>
<evidence type="ECO:0000313" key="10">
    <source>
        <dbReference type="EMBL" id="SEO60528.1"/>
    </source>
</evidence>
<dbReference type="Pfam" id="PF00583">
    <property type="entry name" value="Acetyltransf_1"/>
    <property type="match status" value="1"/>
</dbReference>
<dbReference type="EC" id="2.3.1.178" evidence="3 8"/>
<accession>A0A1H8R2X8</accession>
<dbReference type="Proteomes" id="UP000199657">
    <property type="component" value="Unassembled WGS sequence"/>
</dbReference>
<evidence type="ECO:0000256" key="3">
    <source>
        <dbReference type="ARBA" id="ARBA00012355"/>
    </source>
</evidence>
<comment type="pathway">
    <text evidence="1 8">Amine and polyamine biosynthesis; ectoine biosynthesis; L-ectoine from L-aspartate 4-semialdehyde: step 2/3.</text>
</comment>
<dbReference type="PROSITE" id="PS51186">
    <property type="entry name" value="GNAT"/>
    <property type="match status" value="1"/>
</dbReference>
<dbReference type="InterPro" id="IPR012772">
    <property type="entry name" value="Ectoine_EctA"/>
</dbReference>
<evidence type="ECO:0000256" key="5">
    <source>
        <dbReference type="ARBA" id="ARBA00022679"/>
    </source>
</evidence>
<feature type="domain" description="N-acetyltransferase" evidence="9">
    <location>
        <begin position="9"/>
        <end position="167"/>
    </location>
</feature>
<protein>
    <recommendedName>
        <fullName evidence="4 8">L-2,4-diaminobutyric acid acetyltransferase</fullName>
        <shortName evidence="8">DABA acetyltransferase</shortName>
        <ecNumber evidence="3 8">2.3.1.178</ecNumber>
    </recommendedName>
</protein>
<evidence type="ECO:0000256" key="7">
    <source>
        <dbReference type="ARBA" id="ARBA00048924"/>
    </source>
</evidence>
<organism evidence="10 11">
    <name type="scientific">Aquisalimonas asiatica</name>
    <dbReference type="NCBI Taxonomy" id="406100"/>
    <lineage>
        <taxon>Bacteria</taxon>
        <taxon>Pseudomonadati</taxon>
        <taxon>Pseudomonadota</taxon>
        <taxon>Gammaproteobacteria</taxon>
        <taxon>Chromatiales</taxon>
        <taxon>Ectothiorhodospiraceae</taxon>
        <taxon>Aquisalimonas</taxon>
    </lineage>
</organism>
<comment type="function">
    <text evidence="8">Catalyzes the acetylation of L-2,4-diaminobutyrate (DABA) to gamma-N-acetyl-alpha,gamma-diaminobutyric acid (ADABA) with acetyl coenzyme A.</text>
</comment>
<evidence type="ECO:0000313" key="11">
    <source>
        <dbReference type="Proteomes" id="UP000199657"/>
    </source>
</evidence>
<reference evidence="10 11" key="1">
    <citation type="submission" date="2016-10" db="EMBL/GenBank/DDBJ databases">
        <authorList>
            <person name="de Groot N.N."/>
        </authorList>
    </citation>
    <scope>NUCLEOTIDE SEQUENCE [LARGE SCALE GENOMIC DNA]</scope>
    <source>
        <strain evidence="10 11">CGMCC 1.6291</strain>
    </source>
</reference>
<keyword evidence="5 8" id="KW-0808">Transferase</keyword>
<gene>
    <name evidence="8" type="primary">ectA</name>
    <name evidence="10" type="ORF">SAMN04488052_101943</name>
</gene>
<dbReference type="NCBIfam" id="TIGR02406">
    <property type="entry name" value="ectoine_EctA"/>
    <property type="match status" value="1"/>
</dbReference>
<proteinExistence type="inferred from homology"/>
<dbReference type="InterPro" id="IPR016181">
    <property type="entry name" value="Acyl_CoA_acyltransferase"/>
</dbReference>
<dbReference type="EMBL" id="FOEG01000001">
    <property type="protein sequence ID" value="SEO60528.1"/>
    <property type="molecule type" value="Genomic_DNA"/>
</dbReference>
<dbReference type="Gene3D" id="3.40.630.30">
    <property type="match status" value="1"/>
</dbReference>
<dbReference type="OrthoDB" id="2436196at2"/>
<dbReference type="PANTHER" id="PTHR43072">
    <property type="entry name" value="N-ACETYLTRANSFERASE"/>
    <property type="match status" value="1"/>
</dbReference>
<dbReference type="GO" id="GO:0033816">
    <property type="term" value="F:diaminobutyrate acetyltransferase activity"/>
    <property type="evidence" value="ECO:0007669"/>
    <property type="project" value="UniProtKB-EC"/>
</dbReference>
<evidence type="ECO:0000256" key="8">
    <source>
        <dbReference type="RuleBase" id="RU365045"/>
    </source>
</evidence>
<keyword evidence="6 8" id="KW-0012">Acyltransferase</keyword>
<dbReference type="InterPro" id="IPR000182">
    <property type="entry name" value="GNAT_dom"/>
</dbReference>
<evidence type="ECO:0000256" key="2">
    <source>
        <dbReference type="ARBA" id="ARBA00010712"/>
    </source>
</evidence>
<comment type="similarity">
    <text evidence="2 8">Belongs to the acetyltransferase family. EctA subfamily.</text>
</comment>
<dbReference type="GO" id="GO:0019491">
    <property type="term" value="P:ectoine biosynthetic process"/>
    <property type="evidence" value="ECO:0007669"/>
    <property type="project" value="UniProtKB-UniPathway"/>
</dbReference>
<dbReference type="CDD" id="cd04301">
    <property type="entry name" value="NAT_SF"/>
    <property type="match status" value="1"/>
</dbReference>
<keyword evidence="11" id="KW-1185">Reference proteome</keyword>
<evidence type="ECO:0000256" key="6">
    <source>
        <dbReference type="ARBA" id="ARBA00023315"/>
    </source>
</evidence>
<evidence type="ECO:0000259" key="9">
    <source>
        <dbReference type="PROSITE" id="PS51186"/>
    </source>
</evidence>
<comment type="catalytic activity">
    <reaction evidence="7 8">
        <text>L-2,4-diaminobutanoate + acetyl-CoA = (2S)-4-acetamido-2-aminobutanoate + CoA + H(+)</text>
        <dbReference type="Rhea" id="RHEA:16901"/>
        <dbReference type="ChEBI" id="CHEBI:15378"/>
        <dbReference type="ChEBI" id="CHEBI:57287"/>
        <dbReference type="ChEBI" id="CHEBI:57288"/>
        <dbReference type="ChEBI" id="CHEBI:58761"/>
        <dbReference type="ChEBI" id="CHEBI:58929"/>
        <dbReference type="EC" id="2.3.1.178"/>
    </reaction>
</comment>
<dbReference type="UniPathway" id="UPA00067">
    <property type="reaction ID" value="UER00122"/>
</dbReference>
<sequence>MSGNELKPVQFRNPTVEDGAEIWRVVKESGVLDLNSAYMYMLLAREFSGTCVVAENEGRIVGFVTGFRPPQRPDSIFLWQVGVDASMRGQGLGKRLLRAFLQSPGAAGATTLETTISPSNDASRALFTAIARELDTAIRPTEGFREDQFPPEGDHEAEEWYFIGPYDADRPNQLKP</sequence>
<evidence type="ECO:0000256" key="1">
    <source>
        <dbReference type="ARBA" id="ARBA00004978"/>
    </source>
</evidence>
<evidence type="ECO:0000256" key="4">
    <source>
        <dbReference type="ARBA" id="ARBA00017935"/>
    </source>
</evidence>
<dbReference type="STRING" id="406100.SAMN04488052_101943"/>